<feature type="chain" id="PRO_5012065266" evidence="2">
    <location>
        <begin position="19"/>
        <end position="197"/>
    </location>
</feature>
<dbReference type="AlphaFoldDB" id="A0A2A4IU89"/>
<feature type="signal peptide" evidence="2">
    <location>
        <begin position="1"/>
        <end position="18"/>
    </location>
</feature>
<feature type="compositionally biased region" description="Low complexity" evidence="1">
    <location>
        <begin position="36"/>
        <end position="50"/>
    </location>
</feature>
<keyword evidence="2" id="KW-0732">Signal</keyword>
<evidence type="ECO:0000313" key="3">
    <source>
        <dbReference type="EMBL" id="PCG62703.1"/>
    </source>
</evidence>
<name>A0A2A4IU89_HELVI</name>
<sequence length="197" mass="21539">MYSVFALIIFLIIKNSAAAVIHLEDVKLNANGAPTVTQSSDISVSSTTESVHVETKNTEAKEIGANENSTPITNHPVTANKRAKKGPTNGKINTQHDSLAVKPEKLNKDEKTKPHFTISILKDPTMSYTTTTSTTEAPVKKIADNIIETRRMSGHNVYVPISEDILPKYDEDTFGKGIVRSGLSLIDLKGNILRIRL</sequence>
<evidence type="ECO:0000256" key="2">
    <source>
        <dbReference type="SAM" id="SignalP"/>
    </source>
</evidence>
<dbReference type="EMBL" id="NWSH01008085">
    <property type="protein sequence ID" value="PCG62703.1"/>
    <property type="molecule type" value="Genomic_DNA"/>
</dbReference>
<comment type="caution">
    <text evidence="3">The sequence shown here is derived from an EMBL/GenBank/DDBJ whole genome shotgun (WGS) entry which is preliminary data.</text>
</comment>
<protein>
    <submittedName>
        <fullName evidence="3">Uncharacterized protein</fullName>
    </submittedName>
</protein>
<accession>A0A2A4IU89</accession>
<proteinExistence type="predicted"/>
<feature type="compositionally biased region" description="Polar residues" evidence="1">
    <location>
        <begin position="66"/>
        <end position="77"/>
    </location>
</feature>
<reference evidence="3" key="1">
    <citation type="submission" date="2017-09" db="EMBL/GenBank/DDBJ databases">
        <title>Contemporary evolution of a Lepidopteran species, Heliothis virescens, in response to modern agricultural practices.</title>
        <authorList>
            <person name="Fritz M.L."/>
            <person name="Deyonke A.M."/>
            <person name="Papanicolaou A."/>
            <person name="Micinski S."/>
            <person name="Westbrook J."/>
            <person name="Gould F."/>
        </authorList>
    </citation>
    <scope>NUCLEOTIDE SEQUENCE [LARGE SCALE GENOMIC DNA]</scope>
    <source>
        <strain evidence="3">HvINT-</strain>
        <tissue evidence="3">Whole body</tissue>
    </source>
</reference>
<feature type="region of interest" description="Disordered" evidence="1">
    <location>
        <begin position="36"/>
        <end position="94"/>
    </location>
</feature>
<gene>
    <name evidence="3" type="ORF">B5V51_13862</name>
</gene>
<organism evidence="3">
    <name type="scientific">Heliothis virescens</name>
    <name type="common">Tobacco budworm moth</name>
    <dbReference type="NCBI Taxonomy" id="7102"/>
    <lineage>
        <taxon>Eukaryota</taxon>
        <taxon>Metazoa</taxon>
        <taxon>Ecdysozoa</taxon>
        <taxon>Arthropoda</taxon>
        <taxon>Hexapoda</taxon>
        <taxon>Insecta</taxon>
        <taxon>Pterygota</taxon>
        <taxon>Neoptera</taxon>
        <taxon>Endopterygota</taxon>
        <taxon>Lepidoptera</taxon>
        <taxon>Glossata</taxon>
        <taxon>Ditrysia</taxon>
        <taxon>Noctuoidea</taxon>
        <taxon>Noctuidae</taxon>
        <taxon>Heliothinae</taxon>
        <taxon>Heliothis</taxon>
    </lineage>
</organism>
<evidence type="ECO:0000256" key="1">
    <source>
        <dbReference type="SAM" id="MobiDB-lite"/>
    </source>
</evidence>
<feature type="compositionally biased region" description="Basic and acidic residues" evidence="1">
    <location>
        <begin position="51"/>
        <end position="64"/>
    </location>
</feature>